<dbReference type="Proteomes" id="UP000324222">
    <property type="component" value="Unassembled WGS sequence"/>
</dbReference>
<proteinExistence type="predicted"/>
<accession>A0A5B7JCE5</accession>
<protein>
    <submittedName>
        <fullName evidence="1">Uncharacterized protein</fullName>
    </submittedName>
</protein>
<keyword evidence="2" id="KW-1185">Reference proteome</keyword>
<organism evidence="1 2">
    <name type="scientific">Portunus trituberculatus</name>
    <name type="common">Swimming crab</name>
    <name type="synonym">Neptunus trituberculatus</name>
    <dbReference type="NCBI Taxonomy" id="210409"/>
    <lineage>
        <taxon>Eukaryota</taxon>
        <taxon>Metazoa</taxon>
        <taxon>Ecdysozoa</taxon>
        <taxon>Arthropoda</taxon>
        <taxon>Crustacea</taxon>
        <taxon>Multicrustacea</taxon>
        <taxon>Malacostraca</taxon>
        <taxon>Eumalacostraca</taxon>
        <taxon>Eucarida</taxon>
        <taxon>Decapoda</taxon>
        <taxon>Pleocyemata</taxon>
        <taxon>Brachyura</taxon>
        <taxon>Eubrachyura</taxon>
        <taxon>Portunoidea</taxon>
        <taxon>Portunidae</taxon>
        <taxon>Portuninae</taxon>
        <taxon>Portunus</taxon>
    </lineage>
</organism>
<evidence type="ECO:0000313" key="1">
    <source>
        <dbReference type="EMBL" id="MPC93872.1"/>
    </source>
</evidence>
<dbReference type="EMBL" id="VSRR010096416">
    <property type="protein sequence ID" value="MPC93872.1"/>
    <property type="molecule type" value="Genomic_DNA"/>
</dbReference>
<name>A0A5B7JCE5_PORTR</name>
<reference evidence="1 2" key="1">
    <citation type="submission" date="2019-05" db="EMBL/GenBank/DDBJ databases">
        <title>Another draft genome of Portunus trituberculatus and its Hox gene families provides insights of decapod evolution.</title>
        <authorList>
            <person name="Jeong J.-H."/>
            <person name="Song I."/>
            <person name="Kim S."/>
            <person name="Choi T."/>
            <person name="Kim D."/>
            <person name="Ryu S."/>
            <person name="Kim W."/>
        </authorList>
    </citation>
    <scope>NUCLEOTIDE SEQUENCE [LARGE SCALE GENOMIC DNA]</scope>
    <source>
        <tissue evidence="1">Muscle</tissue>
    </source>
</reference>
<evidence type="ECO:0000313" key="2">
    <source>
        <dbReference type="Proteomes" id="UP000324222"/>
    </source>
</evidence>
<dbReference type="AlphaFoldDB" id="A0A5B7JCE5"/>
<sequence>MSEWRLIIGRKTFGTEAEDADVTRASRVAVLRVDGWDGMVGKTEGRMEYQMSINCNYRLFRSLSWNRFCTLTEIYYLFLLGTSGLVGCRHAYQAAQQTPRDVRAYVCSFS</sequence>
<gene>
    <name evidence="1" type="ORF">E2C01_089017</name>
</gene>
<comment type="caution">
    <text evidence="1">The sequence shown here is derived from an EMBL/GenBank/DDBJ whole genome shotgun (WGS) entry which is preliminary data.</text>
</comment>